<evidence type="ECO:0000256" key="6">
    <source>
        <dbReference type="ARBA" id="ARBA00023016"/>
    </source>
</evidence>
<dbReference type="InterPro" id="IPR036890">
    <property type="entry name" value="HATPase_C_sf"/>
</dbReference>
<dbReference type="SUPFAM" id="SSF54211">
    <property type="entry name" value="Ribosomal protein S5 domain 2-like"/>
    <property type="match status" value="1"/>
</dbReference>
<dbReference type="GO" id="GO:0140662">
    <property type="term" value="F:ATP-dependent protein folding chaperone"/>
    <property type="evidence" value="ECO:0007669"/>
    <property type="project" value="InterPro"/>
</dbReference>
<evidence type="ECO:0000256" key="9">
    <source>
        <dbReference type="PIRSR" id="PIRSR002583-1"/>
    </source>
</evidence>
<comment type="caution">
    <text evidence="10">The sequence shown here is derived from an EMBL/GenBank/DDBJ whole genome shotgun (WGS) entry which is preliminary data.</text>
</comment>
<organism evidence="10 11">
    <name type="scientific">Candidatus Viridilinea halotolerans</name>
    <dbReference type="NCBI Taxonomy" id="2491704"/>
    <lineage>
        <taxon>Bacteria</taxon>
        <taxon>Bacillati</taxon>
        <taxon>Chloroflexota</taxon>
        <taxon>Chloroflexia</taxon>
        <taxon>Chloroflexales</taxon>
        <taxon>Chloroflexineae</taxon>
        <taxon>Oscillochloridaceae</taxon>
        <taxon>Candidatus Viridilinea</taxon>
    </lineage>
</organism>
<evidence type="ECO:0000256" key="4">
    <source>
        <dbReference type="ARBA" id="ARBA00022741"/>
    </source>
</evidence>
<dbReference type="EMBL" id="RSAS01000216">
    <property type="protein sequence ID" value="RRR75068.1"/>
    <property type="molecule type" value="Genomic_DNA"/>
</dbReference>
<feature type="binding site" evidence="9">
    <location>
        <position position="45"/>
    </location>
    <ligand>
        <name>ATP</name>
        <dbReference type="ChEBI" id="CHEBI:30616"/>
    </ligand>
</feature>
<dbReference type="CDD" id="cd16927">
    <property type="entry name" value="HATPase_Hsp90-like"/>
    <property type="match status" value="1"/>
</dbReference>
<gene>
    <name evidence="8 10" type="primary">htpG</name>
    <name evidence="10" type="ORF">EI684_05560</name>
</gene>
<dbReference type="GO" id="GO:0005737">
    <property type="term" value="C:cytoplasm"/>
    <property type="evidence" value="ECO:0007669"/>
    <property type="project" value="UniProtKB-SubCell"/>
</dbReference>
<dbReference type="Gene3D" id="1.20.120.790">
    <property type="entry name" value="Heat shock protein 90, C-terminal domain"/>
    <property type="match status" value="1"/>
</dbReference>
<reference evidence="10 11" key="1">
    <citation type="submission" date="2018-12" db="EMBL/GenBank/DDBJ databases">
        <title>Genome Sequence of Candidatus Viridilinea halotolerans isolated from saline sulfide-rich spring.</title>
        <authorList>
            <person name="Grouzdev D.S."/>
            <person name="Burganskaya E.I."/>
            <person name="Krutkina M.S."/>
            <person name="Sukhacheva M.V."/>
            <person name="Gorlenko V.M."/>
        </authorList>
    </citation>
    <scope>NUCLEOTIDE SEQUENCE [LARGE SCALE GENOMIC DNA]</scope>
    <source>
        <strain evidence="10">Chok-6</strain>
    </source>
</reference>
<protein>
    <recommendedName>
        <fullName evidence="8">Chaperone protein HtpG</fullName>
    </recommendedName>
    <alternativeName>
        <fullName evidence="8">Heat shock protein HtpG</fullName>
    </alternativeName>
    <alternativeName>
        <fullName evidence="8">High temperature protein G</fullName>
    </alternativeName>
</protein>
<comment type="similarity">
    <text evidence="2 8">Belongs to the heat shock protein 90 family.</text>
</comment>
<keyword evidence="4 8" id="KW-0547">Nucleotide-binding</keyword>
<dbReference type="GO" id="GO:0016887">
    <property type="term" value="F:ATP hydrolysis activity"/>
    <property type="evidence" value="ECO:0007669"/>
    <property type="project" value="InterPro"/>
</dbReference>
<name>A0A426U543_9CHLR</name>
<accession>A0A426U543</accession>
<feature type="region of interest" description="C" evidence="8">
    <location>
        <begin position="546"/>
        <end position="624"/>
    </location>
</feature>
<keyword evidence="5 8" id="KW-0067">ATP-binding</keyword>
<feature type="binding site" evidence="9">
    <location>
        <position position="87"/>
    </location>
    <ligand>
        <name>ATP</name>
        <dbReference type="ChEBI" id="CHEBI:30616"/>
    </ligand>
</feature>
<feature type="binding site" evidence="9">
    <location>
        <position position="181"/>
    </location>
    <ligand>
        <name>ATP</name>
        <dbReference type="ChEBI" id="CHEBI:30616"/>
    </ligand>
</feature>
<feature type="binding site" evidence="9">
    <location>
        <position position="333"/>
    </location>
    <ligand>
        <name>ATP</name>
        <dbReference type="ChEBI" id="CHEBI:30616"/>
    </ligand>
</feature>
<comment type="caution">
    <text evidence="8">Lacks conserved residue(s) required for the propagation of feature annotation.</text>
</comment>
<dbReference type="PIRSF" id="PIRSF002583">
    <property type="entry name" value="Hsp90"/>
    <property type="match status" value="1"/>
</dbReference>
<evidence type="ECO:0000256" key="8">
    <source>
        <dbReference type="HAMAP-Rule" id="MF_00505"/>
    </source>
</evidence>
<sequence length="624" mass="70185">MTTDQTTAQEPEALTFKAEVQQVLHILAHSLYTDREIFLRELISNASDALNRMQFEMLTNREVLDPEAELAIRIEVDSEAKTITISDSGTGMTREDLVDHLGTIAQSSARAFVQQAGEGHKAAASEIIGQFGVGFYSVFMVADKVTVVSRSFRPDAEAAMWASVGDATFQISAAERAQRGTTITLHLKEDAAEFANSWRIEQIIKRHSDFVAFPIYMGDGDRQLNQQKALWRRAPREVEAEQYQNLYRQLTLDADAPLMQIHLSTDVPVDMHSILFVPAKRERGLIERRIEGKVKLYSRKVLILEEAKEILPNYFRFVEGVVDSEDLPLNVSREAVQSSPVMQRIRKTLTSRMHRELNDLASQDAAKFAAFWHEFGVFIKEGIATDYEHRNELLKLLRFHSNRSGEELITLEQYKSRIVDGQTEIYYLLASSLEGGRTSPHLDPFVARGIEVVIMHDIMDGFMLSGLRDYEGLKLRNVDEADLELPGEAEAAAPQVDEATFARIVERAKAVLGEHVKDVRASTLLRDSPARLVSDDEGMGREMQRIQQMLGREAEQTPRILELNPASNLIAALARRLENDPDDAVTTAAIEQLYDNTLLIEGMHQNPATMVPRIMQLLEAAARG</sequence>
<keyword evidence="6 8" id="KW-0346">Stress response</keyword>
<dbReference type="Gene3D" id="3.30.565.10">
    <property type="entry name" value="Histidine kinase-like ATPase, C-terminal domain"/>
    <property type="match status" value="1"/>
</dbReference>
<evidence type="ECO:0000313" key="10">
    <source>
        <dbReference type="EMBL" id="RRR75068.1"/>
    </source>
</evidence>
<evidence type="ECO:0000256" key="2">
    <source>
        <dbReference type="ARBA" id="ARBA00008239"/>
    </source>
</evidence>
<dbReference type="AlphaFoldDB" id="A0A426U543"/>
<dbReference type="Proteomes" id="UP000280307">
    <property type="component" value="Unassembled WGS sequence"/>
</dbReference>
<dbReference type="HAMAP" id="MF_00505">
    <property type="entry name" value="HSP90"/>
    <property type="match status" value="1"/>
</dbReference>
<dbReference type="PRINTS" id="PR00775">
    <property type="entry name" value="HEATSHOCK90"/>
</dbReference>
<evidence type="ECO:0000256" key="3">
    <source>
        <dbReference type="ARBA" id="ARBA00022490"/>
    </source>
</evidence>
<feature type="binding site" evidence="9">
    <location>
        <position position="92"/>
    </location>
    <ligand>
        <name>ATP</name>
        <dbReference type="ChEBI" id="CHEBI:30616"/>
    </ligand>
</feature>
<dbReference type="InterPro" id="IPR001404">
    <property type="entry name" value="Hsp90_fam"/>
</dbReference>
<comment type="subcellular location">
    <subcellularLocation>
        <location evidence="1 8">Cytoplasm</location>
    </subcellularLocation>
</comment>
<dbReference type="InterPro" id="IPR020568">
    <property type="entry name" value="Ribosomal_Su5_D2-typ_SF"/>
</dbReference>
<comment type="subunit">
    <text evidence="8">Homodimer.</text>
</comment>
<evidence type="ECO:0000313" key="11">
    <source>
        <dbReference type="Proteomes" id="UP000280307"/>
    </source>
</evidence>
<dbReference type="GO" id="GO:0005524">
    <property type="term" value="F:ATP binding"/>
    <property type="evidence" value="ECO:0007669"/>
    <property type="project" value="UniProtKB-UniRule"/>
</dbReference>
<dbReference type="NCBIfam" id="NF003555">
    <property type="entry name" value="PRK05218.1"/>
    <property type="match status" value="1"/>
</dbReference>
<evidence type="ECO:0000256" key="7">
    <source>
        <dbReference type="ARBA" id="ARBA00023186"/>
    </source>
</evidence>
<evidence type="ECO:0000256" key="5">
    <source>
        <dbReference type="ARBA" id="ARBA00022840"/>
    </source>
</evidence>
<dbReference type="InterPro" id="IPR037196">
    <property type="entry name" value="HSP90_C"/>
</dbReference>
<dbReference type="SUPFAM" id="SSF55874">
    <property type="entry name" value="ATPase domain of HSP90 chaperone/DNA topoisomerase II/histidine kinase"/>
    <property type="match status" value="1"/>
</dbReference>
<dbReference type="FunFam" id="3.30.565.10:FF:000009">
    <property type="entry name" value="Molecular chaperone HtpG"/>
    <property type="match status" value="1"/>
</dbReference>
<comment type="function">
    <text evidence="8">Molecular chaperone. Has ATPase activity.</text>
</comment>
<keyword evidence="7 8" id="KW-0143">Chaperone</keyword>
<dbReference type="SUPFAM" id="SSF110942">
    <property type="entry name" value="HSP90 C-terminal domain"/>
    <property type="match status" value="1"/>
</dbReference>
<feature type="binding site" evidence="9">
    <location>
        <position position="41"/>
    </location>
    <ligand>
        <name>ATP</name>
        <dbReference type="ChEBI" id="CHEBI:30616"/>
    </ligand>
</feature>
<feature type="binding site" evidence="9">
    <location>
        <begin position="130"/>
        <end position="135"/>
    </location>
    <ligand>
        <name>ATP</name>
        <dbReference type="ChEBI" id="CHEBI:30616"/>
    </ligand>
</feature>
<proteinExistence type="inferred from homology"/>
<evidence type="ECO:0000256" key="1">
    <source>
        <dbReference type="ARBA" id="ARBA00004496"/>
    </source>
</evidence>
<dbReference type="Pfam" id="PF13589">
    <property type="entry name" value="HATPase_c_3"/>
    <property type="match status" value="1"/>
</dbReference>
<dbReference type="Pfam" id="PF00183">
    <property type="entry name" value="HSP90"/>
    <property type="match status" value="1"/>
</dbReference>
<keyword evidence="3 8" id="KW-0963">Cytoplasm</keyword>
<dbReference type="PROSITE" id="PS00298">
    <property type="entry name" value="HSP90"/>
    <property type="match status" value="1"/>
</dbReference>
<dbReference type="InterPro" id="IPR020575">
    <property type="entry name" value="Hsp90_N"/>
</dbReference>
<feature type="region of interest" description="A; substrate-binding" evidence="8">
    <location>
        <begin position="1"/>
        <end position="333"/>
    </location>
</feature>
<dbReference type="InterPro" id="IPR019805">
    <property type="entry name" value="Heat_shock_protein_90_CS"/>
</dbReference>
<dbReference type="GO" id="GO:0051082">
    <property type="term" value="F:unfolded protein binding"/>
    <property type="evidence" value="ECO:0007669"/>
    <property type="project" value="UniProtKB-UniRule"/>
</dbReference>
<dbReference type="Gene3D" id="3.40.50.11260">
    <property type="match status" value="1"/>
</dbReference>
<dbReference type="Gene3D" id="3.30.230.80">
    <property type="match status" value="1"/>
</dbReference>
<dbReference type="PANTHER" id="PTHR11528">
    <property type="entry name" value="HEAT SHOCK PROTEIN 90 FAMILY MEMBER"/>
    <property type="match status" value="1"/>
</dbReference>